<evidence type="ECO:0000256" key="6">
    <source>
        <dbReference type="PROSITE-ProRule" id="PRU00339"/>
    </source>
</evidence>
<dbReference type="InterPro" id="IPR019734">
    <property type="entry name" value="TPR_rpt"/>
</dbReference>
<comment type="subcellular location">
    <subcellularLocation>
        <location evidence="1">Nucleus</location>
    </subcellularLocation>
</comment>
<reference key="2">
    <citation type="submission" date="2011-08" db="EMBL/GenBank/DDBJ databases">
        <title>Genome sequence of Naumovozyma castellii.</title>
        <authorList>
            <person name="Gordon J.L."/>
            <person name="Armisen D."/>
            <person name="Proux-Wera E."/>
            <person name="OhEigeartaigh S.S."/>
            <person name="Byrne K.P."/>
            <person name="Wolfe K.H."/>
        </authorList>
    </citation>
    <scope>NUCLEOTIDE SEQUENCE</scope>
    <source>
        <strain>Type strain:CBS 4309</strain>
    </source>
</reference>
<feature type="repeat" description="TPR" evidence="6">
    <location>
        <begin position="648"/>
        <end position="681"/>
    </location>
</feature>
<feature type="domain" description="PRP1 splicing factor N-terminal" evidence="8">
    <location>
        <begin position="12"/>
        <end position="131"/>
    </location>
</feature>
<feature type="region of interest" description="Disordered" evidence="7">
    <location>
        <begin position="27"/>
        <end position="66"/>
    </location>
</feature>
<dbReference type="Gene3D" id="1.25.40.10">
    <property type="entry name" value="Tetratricopeptide repeat domain"/>
    <property type="match status" value="5"/>
</dbReference>
<dbReference type="RefSeq" id="XP_003673993.1">
    <property type="nucleotide sequence ID" value="XM_003673945.1"/>
</dbReference>
<dbReference type="HOGENOM" id="CLU_007010_0_0_1"/>
<dbReference type="GO" id="GO:0000244">
    <property type="term" value="P:spliceosomal tri-snRNP complex assembly"/>
    <property type="evidence" value="ECO:0007669"/>
    <property type="project" value="TreeGrafter"/>
</dbReference>
<protein>
    <recommendedName>
        <fullName evidence="8">PRP1 splicing factor N-terminal domain-containing protein</fullName>
    </recommendedName>
</protein>
<dbReference type="SMART" id="SM00028">
    <property type="entry name" value="TPR"/>
    <property type="match status" value="4"/>
</dbReference>
<dbReference type="SMART" id="SM00386">
    <property type="entry name" value="HAT"/>
    <property type="match status" value="8"/>
</dbReference>
<dbReference type="AlphaFoldDB" id="G0V814"/>
<dbReference type="GO" id="GO:0046540">
    <property type="term" value="C:U4/U6 x U5 tri-snRNP complex"/>
    <property type="evidence" value="ECO:0007669"/>
    <property type="project" value="EnsemblFungi"/>
</dbReference>
<organism evidence="9 10">
    <name type="scientific">Naumovozyma castellii</name>
    <name type="common">Yeast</name>
    <name type="synonym">Saccharomyces castellii</name>
    <dbReference type="NCBI Taxonomy" id="27288"/>
    <lineage>
        <taxon>Eukaryota</taxon>
        <taxon>Fungi</taxon>
        <taxon>Dikarya</taxon>
        <taxon>Ascomycota</taxon>
        <taxon>Saccharomycotina</taxon>
        <taxon>Saccharomycetes</taxon>
        <taxon>Saccharomycetales</taxon>
        <taxon>Saccharomycetaceae</taxon>
        <taxon>Naumovozyma</taxon>
    </lineage>
</organism>
<name>G0V814_NAUCA</name>
<keyword evidence="4" id="KW-0508">mRNA splicing</keyword>
<evidence type="ECO:0000256" key="4">
    <source>
        <dbReference type="ARBA" id="ARBA00023187"/>
    </source>
</evidence>
<evidence type="ECO:0000313" key="10">
    <source>
        <dbReference type="Proteomes" id="UP000001640"/>
    </source>
</evidence>
<sequence length="877" mass="101172">MSNRPAFLDQSPPLGYIAGVGRGATGFATRGGNPSNGRIPIRLQQKQKNQSLADENKADESDEEAEDIFSAIEQKLSSRNKRKTGAKNKMHKEQKDPIADIPNQFSDLKRSLTKVTADQWLNIPEATDTTRYNKRTRMEEQQNRKTYAAPDALISQAVNLTKLTEEREKLLGRKLDEGFMEVNNKTEAEQNALLNELEVLMEGDIGEDARPNEDTKRTRMILQSYRKSEPKRPDGWIASARLEERIRNFKQARSIIEEGCNICPRSDELWLENIRLNSSNIQHCKVLIATAIRFNSKSESLWLKAVELESETFNKYRVVRKALQAIPYNEKLWQMACNLEQSKTEALKILERAVAFVPKSKDLWTTLIKSQDYPEASKSLEKAKCYLPKELSLLILTVQIEEKFNRDISVKALIGIIDKALNAGEMNSIKVSLPEWLDEAELIESTQNYPKSMEAIVTVAMKQSPSGSMEYLKDIEKRTNSLTKVTSYRILLQDSPTNFRLWKALRTVCESINRFEELIKTFQHILFNDRDNYATLKANPHLCLMYAKEVWKYDDNIEEAQMILNKSLEIVPGCLDIWLAKTKLVILSKRYEDAEKLFQTILEKYSVGSETMERVYYKYVSFLLFSGRNQTAIEILSNKCLPMFPTKHKFYLQLGQIYHELGQFDKCKEVYNMGLKNIPDCVLLWVSLSKLEETDLNNPIKGRSDLDVALLKCKDHELLYIAKAQMEARLGNEEQAQLLISKGLQKNSKNAPLWVENIRLLNRKKASSKKTMFQDALRNTSNDYQVLLQIGISFYQEMQYTAALKWFERSVKKNPTYGDSWVWLIRSYKKLKKDFSLAYKNALQQEPVYGHEWISISKNPKTQYMSTGEILDVLTKQ</sequence>
<dbReference type="GO" id="GO:0071001">
    <property type="term" value="C:U4/U6 snRNP"/>
    <property type="evidence" value="ECO:0007669"/>
    <property type="project" value="EnsemblFungi"/>
</dbReference>
<feature type="compositionally biased region" description="Polar residues" evidence="7">
    <location>
        <begin position="44"/>
        <end position="53"/>
    </location>
</feature>
<dbReference type="KEGG" id="ncs:NCAS_0A10540"/>
<dbReference type="GeneID" id="96901091"/>
<feature type="repeat" description="TPR" evidence="6">
    <location>
        <begin position="784"/>
        <end position="817"/>
    </location>
</feature>
<dbReference type="Pfam" id="PF13181">
    <property type="entry name" value="TPR_8"/>
    <property type="match status" value="1"/>
</dbReference>
<dbReference type="eggNOG" id="KOG0495">
    <property type="taxonomic scope" value="Eukaryota"/>
</dbReference>
<evidence type="ECO:0000256" key="5">
    <source>
        <dbReference type="ARBA" id="ARBA00023242"/>
    </source>
</evidence>
<dbReference type="Pfam" id="PF06424">
    <property type="entry name" value="PRP1_N"/>
    <property type="match status" value="1"/>
</dbReference>
<dbReference type="InParanoid" id="G0V814"/>
<dbReference type="STRING" id="1064592.G0V814"/>
<evidence type="ECO:0000259" key="8">
    <source>
        <dbReference type="Pfam" id="PF06424"/>
    </source>
</evidence>
<dbReference type="InterPro" id="IPR045075">
    <property type="entry name" value="Syf1-like"/>
</dbReference>
<dbReference type="SUPFAM" id="SSF48452">
    <property type="entry name" value="TPR-like"/>
    <property type="match status" value="3"/>
</dbReference>
<dbReference type="InterPro" id="IPR010491">
    <property type="entry name" value="PRP1_N"/>
</dbReference>
<dbReference type="GO" id="GO:0071013">
    <property type="term" value="C:catalytic step 2 spliceosome"/>
    <property type="evidence" value="ECO:0007669"/>
    <property type="project" value="TreeGrafter"/>
</dbReference>
<keyword evidence="3" id="KW-0677">Repeat</keyword>
<dbReference type="FunCoup" id="G0V814">
    <property type="interactions" value="506"/>
</dbReference>
<dbReference type="PANTHER" id="PTHR11246:SF1">
    <property type="entry name" value="PRE-MRNA-PROCESSING FACTOR 6"/>
    <property type="match status" value="1"/>
</dbReference>
<evidence type="ECO:0000313" key="9">
    <source>
        <dbReference type="EMBL" id="CCC67612.1"/>
    </source>
</evidence>
<reference evidence="9 10" key="1">
    <citation type="journal article" date="2011" name="Proc. Natl. Acad. Sci. U.S.A.">
        <title>Evolutionary erosion of yeast sex chromosomes by mating-type switching accidents.</title>
        <authorList>
            <person name="Gordon J.L."/>
            <person name="Armisen D."/>
            <person name="Proux-Wera E."/>
            <person name="Oheigeartaigh S.S."/>
            <person name="Byrne K.P."/>
            <person name="Wolfe K.H."/>
        </authorList>
    </citation>
    <scope>NUCLEOTIDE SEQUENCE [LARGE SCALE GENOMIC DNA]</scope>
    <source>
        <strain evidence="10">ATCC 76901 / BCRC 22586 / CBS 4309 / NBRC 1992 / NRRL Y-12630</strain>
    </source>
</reference>
<evidence type="ECO:0000256" key="3">
    <source>
        <dbReference type="ARBA" id="ARBA00022737"/>
    </source>
</evidence>
<keyword evidence="5" id="KW-0539">Nucleus</keyword>
<dbReference type="OMA" id="DGWAWYY"/>
<proteinExistence type="predicted"/>
<accession>G0V814</accession>
<dbReference type="InterPro" id="IPR011990">
    <property type="entry name" value="TPR-like_helical_dom_sf"/>
</dbReference>
<dbReference type="OrthoDB" id="440128at2759"/>
<dbReference type="EMBL" id="HE576752">
    <property type="protein sequence ID" value="CCC67612.1"/>
    <property type="molecule type" value="Genomic_DNA"/>
</dbReference>
<dbReference type="InterPro" id="IPR003107">
    <property type="entry name" value="HAT"/>
</dbReference>
<evidence type="ECO:0000256" key="7">
    <source>
        <dbReference type="SAM" id="MobiDB-lite"/>
    </source>
</evidence>
<dbReference type="PANTHER" id="PTHR11246">
    <property type="entry name" value="PRE-MRNA SPLICING FACTOR"/>
    <property type="match status" value="1"/>
</dbReference>
<gene>
    <name evidence="9" type="primary">NCAS0A10540</name>
    <name evidence="9" type="ordered locus">NCAS_0A10540</name>
</gene>
<keyword evidence="2" id="KW-0507">mRNA processing</keyword>
<dbReference type="Proteomes" id="UP000001640">
    <property type="component" value="Chromosome 1"/>
</dbReference>
<keyword evidence="10" id="KW-1185">Reference proteome</keyword>
<dbReference type="PROSITE" id="PS50005">
    <property type="entry name" value="TPR"/>
    <property type="match status" value="2"/>
</dbReference>
<evidence type="ECO:0000256" key="1">
    <source>
        <dbReference type="ARBA" id="ARBA00004123"/>
    </source>
</evidence>
<evidence type="ECO:0000256" key="2">
    <source>
        <dbReference type="ARBA" id="ARBA00022664"/>
    </source>
</evidence>
<keyword evidence="6" id="KW-0802">TPR repeat</keyword>